<dbReference type="GO" id="GO:0016020">
    <property type="term" value="C:membrane"/>
    <property type="evidence" value="ECO:0007669"/>
    <property type="project" value="UniProtKB-SubCell"/>
</dbReference>
<dbReference type="InterPro" id="IPR021980">
    <property type="entry name" value="PHTF1/2_N"/>
</dbReference>
<dbReference type="InterPro" id="IPR039775">
    <property type="entry name" value="PHTF1/2"/>
</dbReference>
<gene>
    <name evidence="9" type="ORF">B4U79_07946</name>
</gene>
<feature type="transmembrane region" description="Helical" evidence="7">
    <location>
        <begin position="430"/>
        <end position="448"/>
    </location>
</feature>
<keyword evidence="4 7" id="KW-0472">Membrane</keyword>
<feature type="compositionally biased region" description="Basic and acidic residues" evidence="6">
    <location>
        <begin position="205"/>
        <end position="215"/>
    </location>
</feature>
<evidence type="ECO:0000256" key="5">
    <source>
        <dbReference type="ARBA" id="ARBA00023180"/>
    </source>
</evidence>
<dbReference type="PANTHER" id="PTHR12680">
    <property type="entry name" value="PUTATIVE HOMEODOMAIN TRANSCRIPTION FACTOR PHTF"/>
    <property type="match status" value="1"/>
</dbReference>
<comment type="caution">
    <text evidence="9">The sequence shown here is derived from an EMBL/GenBank/DDBJ whole genome shotgun (WGS) entry which is preliminary data.</text>
</comment>
<evidence type="ECO:0000256" key="7">
    <source>
        <dbReference type="SAM" id="Phobius"/>
    </source>
</evidence>
<feature type="region of interest" description="Disordered" evidence="6">
    <location>
        <begin position="204"/>
        <end position="240"/>
    </location>
</feature>
<feature type="transmembrane region" description="Helical" evidence="7">
    <location>
        <begin position="73"/>
        <end position="92"/>
    </location>
</feature>
<keyword evidence="5" id="KW-0325">Glycoprotein</keyword>
<feature type="transmembrane region" description="Helical" evidence="7">
    <location>
        <begin position="500"/>
        <end position="526"/>
    </location>
</feature>
<evidence type="ECO:0000313" key="9">
    <source>
        <dbReference type="EMBL" id="RWS17689.1"/>
    </source>
</evidence>
<reference evidence="9 10" key="1">
    <citation type="journal article" date="2018" name="Gigascience">
        <title>Genomes of trombidid mites reveal novel predicted allergens and laterally-transferred genes associated with secondary metabolism.</title>
        <authorList>
            <person name="Dong X."/>
            <person name="Chaisiri K."/>
            <person name="Xia D."/>
            <person name="Armstrong S.D."/>
            <person name="Fang Y."/>
            <person name="Donnelly M.J."/>
            <person name="Kadowaki T."/>
            <person name="McGarry J.W."/>
            <person name="Darby A.C."/>
            <person name="Makepeace B.L."/>
        </authorList>
    </citation>
    <scope>NUCLEOTIDE SEQUENCE [LARGE SCALE GENOMIC DNA]</scope>
    <source>
        <strain evidence="9">UoL-WK</strain>
    </source>
</reference>
<keyword evidence="2 7" id="KW-0812">Transmembrane</keyword>
<dbReference type="GO" id="GO:0005783">
    <property type="term" value="C:endoplasmic reticulum"/>
    <property type="evidence" value="ECO:0007669"/>
    <property type="project" value="InterPro"/>
</dbReference>
<dbReference type="GO" id="GO:0003677">
    <property type="term" value="F:DNA binding"/>
    <property type="evidence" value="ECO:0007669"/>
    <property type="project" value="UniProtKB-KW"/>
</dbReference>
<evidence type="ECO:0000256" key="1">
    <source>
        <dbReference type="ARBA" id="ARBA00004141"/>
    </source>
</evidence>
<dbReference type="AlphaFoldDB" id="A0A3S3PWJ3"/>
<protein>
    <submittedName>
        <fullName evidence="9">Putative homeodomain transcription factor-like protein</fullName>
    </submittedName>
</protein>
<dbReference type="Pfam" id="PF12129">
    <property type="entry name" value="PHTF1-2_N"/>
    <property type="match status" value="1"/>
</dbReference>
<feature type="transmembrane region" description="Helical" evidence="7">
    <location>
        <begin position="142"/>
        <end position="161"/>
    </location>
</feature>
<evidence type="ECO:0000256" key="4">
    <source>
        <dbReference type="ARBA" id="ARBA00023136"/>
    </source>
</evidence>
<sequence length="749" mass="85664">MFSGNNSLGNALYWYQKKIGAYDKQSWEKSIEERVLKGLSHAVPKKVARVKTELIDLDLIRGSAFAKAKPQQSYLATTYLGIIRVILFPFYFKWWTHQTNYCICWLLFALYLMQLSAIYILINEMNDEVFADVPISEILSPLIMFCMLGAMQSQIASSHSLKTEHRRNTLHHSPSNYNFNKSVEETKSVKWQTRAELNAVEDENKENMLKSDSKVEPLFNPLTKKNSDEESGLDCTDFKEPENNFESITLKQRRGLSNILNLELTNESDNSSIASRKFVTKADEHDKNSSDSEPDRDISSIDCDSEGSLSPTMPIKGITEDLDWPMINSDGTSDEDIEGDVEDETPAVTQPTNDFFTFIEEVPSSLLNVVDEGSITSMCKSGKNDKGRRILQVSCTIWQQNECQKVDLSVLDISSAVIRKVESVKHSNEYFYLGFLLSLILIFIPTVFRLQRIGETSNLAAAKNGVSVSLNTTSLEINRIINLDTRLILESIISFPSSLAYFYVIISASLVRFFLSLIFFFLLCVAERTFRERFLYAKYFCHLTSSRRAKRSELPHFRLNKVRNIKTWLSVRSYLKKHGPQRSVDVIVSTSFIVAVSILTFLCIQLLRESQICAEKLYCWEMVFWNLSIGIYIMRLIILGSKMNNKYRSNLSVLITEQINLYLQMEQKPHKKDELNLANNVLKLAASLLKQLEVPFKISGFSANPYLYNITKVIVLSAFSAVLTEMLVQELYSITTNDYRPSIYENCKD</sequence>
<proteinExistence type="predicted"/>
<feature type="region of interest" description="Disordered" evidence="6">
    <location>
        <begin position="278"/>
        <end position="339"/>
    </location>
</feature>
<name>A0A3S3PWJ3_9ACAR</name>
<feature type="transmembrane region" description="Helical" evidence="7">
    <location>
        <begin position="622"/>
        <end position="640"/>
    </location>
</feature>
<accession>A0A3S3PWJ3</accession>
<dbReference type="PANTHER" id="PTHR12680:SF6">
    <property type="entry name" value="PROTEIN PHTF"/>
    <property type="match status" value="1"/>
</dbReference>
<keyword evidence="3 7" id="KW-1133">Transmembrane helix</keyword>
<feature type="transmembrane region" description="Helical" evidence="7">
    <location>
        <begin position="104"/>
        <end position="122"/>
    </location>
</feature>
<evidence type="ECO:0000256" key="6">
    <source>
        <dbReference type="SAM" id="MobiDB-lite"/>
    </source>
</evidence>
<feature type="transmembrane region" description="Helical" evidence="7">
    <location>
        <begin position="586"/>
        <end position="607"/>
    </location>
</feature>
<evidence type="ECO:0000256" key="3">
    <source>
        <dbReference type="ARBA" id="ARBA00022989"/>
    </source>
</evidence>
<organism evidence="9 10">
    <name type="scientific">Dinothrombium tinctorium</name>
    <dbReference type="NCBI Taxonomy" id="1965070"/>
    <lineage>
        <taxon>Eukaryota</taxon>
        <taxon>Metazoa</taxon>
        <taxon>Ecdysozoa</taxon>
        <taxon>Arthropoda</taxon>
        <taxon>Chelicerata</taxon>
        <taxon>Arachnida</taxon>
        <taxon>Acari</taxon>
        <taxon>Acariformes</taxon>
        <taxon>Trombidiformes</taxon>
        <taxon>Prostigmata</taxon>
        <taxon>Anystina</taxon>
        <taxon>Parasitengona</taxon>
        <taxon>Trombidioidea</taxon>
        <taxon>Trombidiidae</taxon>
        <taxon>Dinothrombium</taxon>
    </lineage>
</organism>
<dbReference type="STRING" id="1965070.A0A3S3PWJ3"/>
<feature type="compositionally biased region" description="Basic and acidic residues" evidence="6">
    <location>
        <begin position="280"/>
        <end position="299"/>
    </location>
</feature>
<feature type="domain" description="PHTF1/2 N-terminal" evidence="8">
    <location>
        <begin position="9"/>
        <end position="160"/>
    </location>
</feature>
<comment type="subcellular location">
    <subcellularLocation>
        <location evidence="1">Membrane</location>
        <topology evidence="1">Multi-pass membrane protein</topology>
    </subcellularLocation>
</comment>
<dbReference type="OrthoDB" id="10066656at2759"/>
<keyword evidence="9" id="KW-0238">DNA-binding</keyword>
<evidence type="ECO:0000313" key="10">
    <source>
        <dbReference type="Proteomes" id="UP000285301"/>
    </source>
</evidence>
<dbReference type="EMBL" id="NCKU01000046">
    <property type="protein sequence ID" value="RWS17689.1"/>
    <property type="molecule type" value="Genomic_DNA"/>
</dbReference>
<keyword evidence="9" id="KW-0371">Homeobox</keyword>
<keyword evidence="10" id="KW-1185">Reference proteome</keyword>
<dbReference type="Proteomes" id="UP000285301">
    <property type="component" value="Unassembled WGS sequence"/>
</dbReference>
<evidence type="ECO:0000259" key="8">
    <source>
        <dbReference type="Pfam" id="PF12129"/>
    </source>
</evidence>
<evidence type="ECO:0000256" key="2">
    <source>
        <dbReference type="ARBA" id="ARBA00022692"/>
    </source>
</evidence>